<dbReference type="RefSeq" id="XP_028546665.1">
    <property type="nucleotide sequence ID" value="XM_028690864.1"/>
</dbReference>
<evidence type="ECO:0000313" key="3">
    <source>
        <dbReference type="Proteomes" id="UP000195521"/>
    </source>
</evidence>
<reference evidence="3" key="1">
    <citation type="submission" date="2017-04" db="EMBL/GenBank/DDBJ databases">
        <title>Plasmodium gonderi genome.</title>
        <authorList>
            <person name="Arisue N."/>
            <person name="Honma H."/>
            <person name="Kawai S."/>
            <person name="Tougan T."/>
            <person name="Tanabe K."/>
            <person name="Horii T."/>
        </authorList>
    </citation>
    <scope>NUCLEOTIDE SEQUENCE [LARGE SCALE GENOMIC DNA]</scope>
    <source>
        <strain evidence="3">ATCC 30045</strain>
    </source>
</reference>
<keyword evidence="3" id="KW-1185">Reference proteome</keyword>
<protein>
    <submittedName>
        <fullName evidence="2">Variable surface protein</fullName>
    </submittedName>
</protein>
<comment type="caution">
    <text evidence="2">The sequence shown here is derived from an EMBL/GenBank/DDBJ whole genome shotgun (WGS) entry which is preliminary data.</text>
</comment>
<dbReference type="Proteomes" id="UP000195521">
    <property type="component" value="Unassembled WGS sequence"/>
</dbReference>
<dbReference type="GeneID" id="39744884"/>
<keyword evidence="1" id="KW-1133">Transmembrane helix</keyword>
<accession>A0A1Y1JNA8</accession>
<keyword evidence="1" id="KW-0472">Membrane</keyword>
<sequence length="341" mass="40489">MNMENENLHLDHIFPQCRDDYKRAQIIYPNGSRINTDLGYACEDFNKEIAVLPWSHYQVDCVSIGRYLHFIKNISKNKKSHCKYFNYILMHKILSKGTKCYNAINCYNKMINIQNRGYDRIPNVCKDYVEQLDGKEFRIFHDLDQLYMNFEKVKLYSTKCRVAGFCYNTYKSLLERSRHINIDGFDNALKEFKYKYEEYMKNVYSCGNELKLLYSFPERDVSITTKTDKSSTTEKIPRTQEEQFKETMLDTSSVAEAITEIDSEIKSGILVLVFAILIVVFILCKYTPYFSCLKPRLGILNKRLNREHTERHNLIDSFKKELNPLKKSNKHQIAYKLEHYW</sequence>
<organism evidence="2 3">
    <name type="scientific">Plasmodium gonderi</name>
    <dbReference type="NCBI Taxonomy" id="77519"/>
    <lineage>
        <taxon>Eukaryota</taxon>
        <taxon>Sar</taxon>
        <taxon>Alveolata</taxon>
        <taxon>Apicomplexa</taxon>
        <taxon>Aconoidasida</taxon>
        <taxon>Haemosporida</taxon>
        <taxon>Plasmodiidae</taxon>
        <taxon>Plasmodium</taxon>
        <taxon>Plasmodium (Plasmodium)</taxon>
    </lineage>
</organism>
<dbReference type="EMBL" id="BDQF01000101">
    <property type="protein sequence ID" value="GAW84076.1"/>
    <property type="molecule type" value="Genomic_DNA"/>
</dbReference>
<proteinExistence type="predicted"/>
<evidence type="ECO:0000256" key="1">
    <source>
        <dbReference type="SAM" id="Phobius"/>
    </source>
</evidence>
<gene>
    <name evidence="2" type="ORF">PGO_000955</name>
</gene>
<name>A0A1Y1JNA8_PLAGO</name>
<feature type="transmembrane region" description="Helical" evidence="1">
    <location>
        <begin position="268"/>
        <end position="286"/>
    </location>
</feature>
<dbReference type="AlphaFoldDB" id="A0A1Y1JNA8"/>
<keyword evidence="1" id="KW-0812">Transmembrane</keyword>
<evidence type="ECO:0000313" key="2">
    <source>
        <dbReference type="EMBL" id="GAW84076.1"/>
    </source>
</evidence>